<dbReference type="CDD" id="cd00156">
    <property type="entry name" value="REC"/>
    <property type="match status" value="1"/>
</dbReference>
<dbReference type="PANTHER" id="PTHR44591">
    <property type="entry name" value="STRESS RESPONSE REGULATOR PROTEIN 1"/>
    <property type="match status" value="1"/>
</dbReference>
<name>A0A3R5UDS4_9CLOT</name>
<dbReference type="AlphaFoldDB" id="A0A3R5UDS4"/>
<protein>
    <recommendedName>
        <fullName evidence="1">Stage 0 sporulation protein A homolog</fullName>
    </recommendedName>
</protein>
<dbReference type="GO" id="GO:0000160">
    <property type="term" value="P:phosphorelay signal transduction system"/>
    <property type="evidence" value="ECO:0007669"/>
    <property type="project" value="InterPro"/>
</dbReference>
<evidence type="ECO:0000313" key="7">
    <source>
        <dbReference type="Proteomes" id="UP000286268"/>
    </source>
</evidence>
<dbReference type="SMART" id="SM00448">
    <property type="entry name" value="REC"/>
    <property type="match status" value="1"/>
</dbReference>
<evidence type="ECO:0000256" key="4">
    <source>
        <dbReference type="PROSITE-ProRule" id="PRU00169"/>
    </source>
</evidence>
<dbReference type="Proteomes" id="UP000286268">
    <property type="component" value="Chromosome"/>
</dbReference>
<dbReference type="KEGG" id="cmah:C1I91_04905"/>
<keyword evidence="2 4" id="KW-0597">Phosphoprotein</keyword>
<dbReference type="InterPro" id="IPR050595">
    <property type="entry name" value="Bact_response_regulator"/>
</dbReference>
<dbReference type="PROSITE" id="PS50110">
    <property type="entry name" value="RESPONSE_REGULATORY"/>
    <property type="match status" value="1"/>
</dbReference>
<dbReference type="InterPro" id="IPR011006">
    <property type="entry name" value="CheY-like_superfamily"/>
</dbReference>
<evidence type="ECO:0000259" key="5">
    <source>
        <dbReference type="PROSITE" id="PS50110"/>
    </source>
</evidence>
<evidence type="ECO:0000256" key="2">
    <source>
        <dbReference type="ARBA" id="ARBA00022553"/>
    </source>
</evidence>
<dbReference type="OrthoDB" id="9784397at2"/>
<reference evidence="6 7" key="1">
    <citation type="submission" date="2018-01" db="EMBL/GenBank/DDBJ databases">
        <title>Genome Sequencing and Assembly of Anaerobacter polyendosporus strain CT4.</title>
        <authorList>
            <person name="Tachaapaikoon C."/>
            <person name="Sutheeworapong S."/>
            <person name="Jenjaroenpun P."/>
            <person name="Wongsurawat T."/>
            <person name="Nookeaw I."/>
            <person name="Cheawchanlertfa P."/>
            <person name="Kosugi A."/>
            <person name="Cheevadhanarak S."/>
            <person name="Ratanakhanokchai K."/>
        </authorList>
    </citation>
    <scope>NUCLEOTIDE SEQUENCE [LARGE SCALE GENOMIC DNA]</scope>
    <source>
        <strain evidence="6 7">CT4</strain>
    </source>
</reference>
<evidence type="ECO:0000256" key="3">
    <source>
        <dbReference type="ARBA" id="ARBA00024867"/>
    </source>
</evidence>
<dbReference type="Pfam" id="PF00072">
    <property type="entry name" value="Response_reg"/>
    <property type="match status" value="1"/>
</dbReference>
<dbReference type="PANTHER" id="PTHR44591:SF3">
    <property type="entry name" value="RESPONSE REGULATORY DOMAIN-CONTAINING PROTEIN"/>
    <property type="match status" value="1"/>
</dbReference>
<feature type="domain" description="Response regulatory" evidence="5">
    <location>
        <begin position="42"/>
        <end position="156"/>
    </location>
</feature>
<dbReference type="InterPro" id="IPR001789">
    <property type="entry name" value="Sig_transdc_resp-reg_receiver"/>
</dbReference>
<gene>
    <name evidence="6" type="ORF">C1I91_04905</name>
</gene>
<keyword evidence="7" id="KW-1185">Reference proteome</keyword>
<sequence length="158" mass="18372">MFVRKINSFLSNVTTRLYKEDSNLKNKSLLLEHKVVEDSKGNILIVDDDISLTSIMISRYKNKKYSVSVAQNGNDALVFMKYTKFDLMIIDYYMDTMYADEFIKKAKKIDNNIKIIVLLGQKGEEHEVNLMDIGADEILKKPFSPKTMDELIKKYIKE</sequence>
<dbReference type="Gene3D" id="3.40.50.2300">
    <property type="match status" value="1"/>
</dbReference>
<feature type="modified residue" description="4-aspartylphosphate" evidence="4">
    <location>
        <position position="91"/>
    </location>
</feature>
<evidence type="ECO:0000256" key="1">
    <source>
        <dbReference type="ARBA" id="ARBA00018672"/>
    </source>
</evidence>
<evidence type="ECO:0000313" key="6">
    <source>
        <dbReference type="EMBL" id="QAA31053.1"/>
    </source>
</evidence>
<dbReference type="EMBL" id="CP025746">
    <property type="protein sequence ID" value="QAA31053.1"/>
    <property type="molecule type" value="Genomic_DNA"/>
</dbReference>
<comment type="function">
    <text evidence="3">May play the central regulatory role in sporulation. It may be an element of the effector pathway responsible for the activation of sporulation genes in response to nutritional stress. Spo0A may act in concert with spo0H (a sigma factor) to control the expression of some genes that are critical to the sporulation process.</text>
</comment>
<organism evidence="6 7">
    <name type="scientific">Clostridium manihotivorum</name>
    <dbReference type="NCBI Taxonomy" id="2320868"/>
    <lineage>
        <taxon>Bacteria</taxon>
        <taxon>Bacillati</taxon>
        <taxon>Bacillota</taxon>
        <taxon>Clostridia</taxon>
        <taxon>Eubacteriales</taxon>
        <taxon>Clostridiaceae</taxon>
        <taxon>Clostridium</taxon>
    </lineage>
</organism>
<proteinExistence type="predicted"/>
<accession>A0A3R5UDS4</accession>
<dbReference type="SUPFAM" id="SSF52172">
    <property type="entry name" value="CheY-like"/>
    <property type="match status" value="1"/>
</dbReference>